<dbReference type="InterPro" id="IPR036734">
    <property type="entry name" value="Neur_chan_lig-bd_sf"/>
</dbReference>
<evidence type="ECO:0000256" key="20">
    <source>
        <dbReference type="RuleBase" id="RU000687"/>
    </source>
</evidence>
<dbReference type="Pfam" id="PF02931">
    <property type="entry name" value="Neur_chan_LBD"/>
    <property type="match status" value="1"/>
</dbReference>
<evidence type="ECO:0000256" key="3">
    <source>
        <dbReference type="ARBA" id="ARBA00022692"/>
    </source>
</evidence>
<organism evidence="23 24">
    <name type="scientific">Pundamilia nyererei</name>
    <dbReference type="NCBI Taxonomy" id="303518"/>
    <lineage>
        <taxon>Eukaryota</taxon>
        <taxon>Metazoa</taxon>
        <taxon>Chordata</taxon>
        <taxon>Craniata</taxon>
        <taxon>Vertebrata</taxon>
        <taxon>Euteleostomi</taxon>
        <taxon>Actinopterygii</taxon>
        <taxon>Neopterygii</taxon>
        <taxon>Teleostei</taxon>
        <taxon>Neoteleostei</taxon>
        <taxon>Acanthomorphata</taxon>
        <taxon>Ovalentaria</taxon>
        <taxon>Cichlomorphae</taxon>
        <taxon>Cichliformes</taxon>
        <taxon>Cichlidae</taxon>
        <taxon>African cichlids</taxon>
        <taxon>Pseudocrenilabrinae</taxon>
        <taxon>Haplochromini</taxon>
        <taxon>Pundamilia</taxon>
    </lineage>
</organism>
<feature type="transmembrane region" description="Helical" evidence="20">
    <location>
        <begin position="287"/>
        <end position="306"/>
    </location>
</feature>
<evidence type="ECO:0000256" key="13">
    <source>
        <dbReference type="ARBA" id="ARBA00023286"/>
    </source>
</evidence>
<feature type="transmembrane region" description="Helical" evidence="20">
    <location>
        <begin position="318"/>
        <end position="336"/>
    </location>
</feature>
<evidence type="ECO:0000256" key="19">
    <source>
        <dbReference type="ARBA" id="ARBA00037540"/>
    </source>
</evidence>
<keyword evidence="14 20" id="KW-0407">Ion channel</keyword>
<feature type="domain" description="Neurotransmitter-gated ion-channel transmembrane" evidence="22">
    <location>
        <begin position="296"/>
        <end position="384"/>
    </location>
</feature>
<dbReference type="AlphaFoldDB" id="A0A9Y3S702"/>
<sequence length="463" mass="52561">MDEEQNLSVNCGDKWCKANFCVRGIKSSDCASVCDESADETQSVTEKRSSDKLTEVSLGLEQVSDELREIGKTISLLSSNKKEEKFGYWARMAIVRRLNLRKDSLKYTMSRPIINNSHHTDVLLEMKLYAILDMEWTNEYIKWDPNQFCGIKDMTIPTAYLWMPDITIVEMTEKDKASLSPYLCVNHNGVIEYRNDQVVVSTCKLHVYKFPFDFQKCNISFKSIMYSDAEMKLQPDNSNKTVTEWSRDFMQTQYEWLFVNMSVTNRTVNDRMINHLISQITMKRRSVLYIANFLLPVFFFLVLDMASFLVSDSGGEKLGFKITVLLAVTVMQLLLNEILPSSSNRIPLIAVYCIGGFSLMLLSLLETILVMHLLDKDSAAQDNETDGIQDIKRNSHCASVSGVSAEETPSVSLSVSSLTQKGSSSKLTEVAFALEKVSDELRETGKTVTLLSSNRKSGYWTRM</sequence>
<comment type="caution">
    <text evidence="20">Lacks conserved residue(s) required for the propagation of feature annotation.</text>
</comment>
<feature type="non-terminal residue" evidence="24">
    <location>
        <position position="463"/>
    </location>
</feature>
<comment type="function">
    <text evidence="19">Forms serotonin (5-hydroxytryptamine/5-HT3)-activated cation-selective channel complexes, which when activated cause fast, depolarizing responses in neurons.</text>
</comment>
<reference evidence="24" key="1">
    <citation type="submission" date="2025-08" db="UniProtKB">
        <authorList>
            <consortium name="RefSeq"/>
        </authorList>
    </citation>
    <scope>IDENTIFICATION</scope>
</reference>
<dbReference type="InterPro" id="IPR018000">
    <property type="entry name" value="Neurotransmitter_ion_chnl_CS"/>
</dbReference>
<protein>
    <submittedName>
        <fullName evidence="24">5-hydroxytryptamine receptor 3C-like</fullName>
    </submittedName>
</protein>
<dbReference type="GeneID" id="102204195"/>
<evidence type="ECO:0000256" key="8">
    <source>
        <dbReference type="ARBA" id="ARBA00023136"/>
    </source>
</evidence>
<keyword evidence="12" id="KW-0628">Postsynaptic cell membrane</keyword>
<dbReference type="Gene3D" id="2.70.170.10">
    <property type="entry name" value="Neurotransmitter-gated ion-channel ligand-binding domain"/>
    <property type="match status" value="1"/>
</dbReference>
<dbReference type="PRINTS" id="PR00252">
    <property type="entry name" value="NRIONCHANNEL"/>
</dbReference>
<dbReference type="InterPro" id="IPR038050">
    <property type="entry name" value="Neuro_actylchol_rec"/>
</dbReference>
<dbReference type="GO" id="GO:0005230">
    <property type="term" value="F:extracellular ligand-gated monoatomic ion channel activity"/>
    <property type="evidence" value="ECO:0007669"/>
    <property type="project" value="InterPro"/>
</dbReference>
<keyword evidence="9" id="KW-1015">Disulfide bond</keyword>
<evidence type="ECO:0000256" key="2">
    <source>
        <dbReference type="ARBA" id="ARBA00022475"/>
    </source>
</evidence>
<keyword evidence="2" id="KW-1003">Cell membrane</keyword>
<dbReference type="Proteomes" id="UP000695023">
    <property type="component" value="Unplaced"/>
</dbReference>
<dbReference type="FunFam" id="1.20.58.390:FF:000103">
    <property type="entry name" value="Si:ch211-256e16.10"/>
    <property type="match status" value="1"/>
</dbReference>
<evidence type="ECO:0000256" key="15">
    <source>
        <dbReference type="ARBA" id="ARBA00034104"/>
    </source>
</evidence>
<dbReference type="Gene3D" id="1.20.58.390">
    <property type="entry name" value="Neurotransmitter-gated ion-channel transmembrane domain"/>
    <property type="match status" value="1"/>
</dbReference>
<evidence type="ECO:0000256" key="17">
    <source>
        <dbReference type="ARBA" id="ARBA00036239"/>
    </source>
</evidence>
<evidence type="ECO:0000256" key="5">
    <source>
        <dbReference type="ARBA" id="ARBA00022989"/>
    </source>
</evidence>
<keyword evidence="23" id="KW-1185">Reference proteome</keyword>
<evidence type="ECO:0000256" key="7">
    <source>
        <dbReference type="ARBA" id="ARBA00023065"/>
    </source>
</evidence>
<dbReference type="Pfam" id="PF02932">
    <property type="entry name" value="Neur_chan_memb"/>
    <property type="match status" value="1"/>
</dbReference>
<dbReference type="InterPro" id="IPR006202">
    <property type="entry name" value="Neur_chan_lig-bd"/>
</dbReference>
<evidence type="ECO:0000256" key="6">
    <source>
        <dbReference type="ARBA" id="ARBA00023018"/>
    </source>
</evidence>
<evidence type="ECO:0000256" key="10">
    <source>
        <dbReference type="ARBA" id="ARBA00023170"/>
    </source>
</evidence>
<dbReference type="CDD" id="cd19063">
    <property type="entry name" value="LGIC_TM_5-HT3"/>
    <property type="match status" value="1"/>
</dbReference>
<keyword evidence="7 20" id="KW-0406">Ion transport</keyword>
<evidence type="ECO:0000256" key="4">
    <source>
        <dbReference type="ARBA" id="ARBA00022729"/>
    </source>
</evidence>
<evidence type="ECO:0000256" key="14">
    <source>
        <dbReference type="ARBA" id="ARBA00023303"/>
    </source>
</evidence>
<dbReference type="RefSeq" id="XP_005754612.1">
    <property type="nucleotide sequence ID" value="XM_005754555.1"/>
</dbReference>
<comment type="subcellular location">
    <subcellularLocation>
        <location evidence="15">Postsynaptic cell membrane</location>
        <topology evidence="15">Multi-pass membrane protein</topology>
    </subcellularLocation>
</comment>
<dbReference type="InterPro" id="IPR049944">
    <property type="entry name" value="LGIC_TM_5-HT3"/>
</dbReference>
<comment type="catalytic activity">
    <reaction evidence="17">
        <text>Na(+)(in) = Na(+)(out)</text>
        <dbReference type="Rhea" id="RHEA:34963"/>
        <dbReference type="ChEBI" id="CHEBI:29101"/>
    </reaction>
</comment>
<feature type="transmembrane region" description="Helical" evidence="20">
    <location>
        <begin position="348"/>
        <end position="374"/>
    </location>
</feature>
<dbReference type="SUPFAM" id="SSF90112">
    <property type="entry name" value="Neurotransmitter-gated ion-channel transmembrane pore"/>
    <property type="match status" value="1"/>
</dbReference>
<evidence type="ECO:0000313" key="24">
    <source>
        <dbReference type="RefSeq" id="XP_005754612.1"/>
    </source>
</evidence>
<keyword evidence="13" id="KW-1071">Ligand-gated ion channel</keyword>
<evidence type="ECO:0000256" key="16">
    <source>
        <dbReference type="ARBA" id="ARBA00034430"/>
    </source>
</evidence>
<keyword evidence="6" id="KW-0770">Synapse</keyword>
<proteinExistence type="inferred from homology"/>
<evidence type="ECO:0000256" key="1">
    <source>
        <dbReference type="ARBA" id="ARBA00022448"/>
    </source>
</evidence>
<evidence type="ECO:0000256" key="11">
    <source>
        <dbReference type="ARBA" id="ARBA00023180"/>
    </source>
</evidence>
<evidence type="ECO:0000256" key="9">
    <source>
        <dbReference type="ARBA" id="ARBA00023157"/>
    </source>
</evidence>
<evidence type="ECO:0000256" key="18">
    <source>
        <dbReference type="ARBA" id="ARBA00036634"/>
    </source>
</evidence>
<dbReference type="GO" id="GO:0004888">
    <property type="term" value="F:transmembrane signaling receptor activity"/>
    <property type="evidence" value="ECO:0007669"/>
    <property type="project" value="InterPro"/>
</dbReference>
<dbReference type="GO" id="GO:0045211">
    <property type="term" value="C:postsynaptic membrane"/>
    <property type="evidence" value="ECO:0007669"/>
    <property type="project" value="UniProtKB-SubCell"/>
</dbReference>
<evidence type="ECO:0000259" key="21">
    <source>
        <dbReference type="Pfam" id="PF02931"/>
    </source>
</evidence>
<keyword evidence="8 20" id="KW-0472">Membrane</keyword>
<comment type="similarity">
    <text evidence="20">Belongs to the ligand-gated ion channel (TC 1.A.9) family.</text>
</comment>
<evidence type="ECO:0000313" key="23">
    <source>
        <dbReference type="Proteomes" id="UP000695023"/>
    </source>
</evidence>
<dbReference type="FunFam" id="2.70.170.10:FF:000017">
    <property type="entry name" value="5-hydroxytryptamine receptor 3A"/>
    <property type="match status" value="1"/>
</dbReference>
<keyword evidence="1 20" id="KW-0813">Transport</keyword>
<dbReference type="InterPro" id="IPR006029">
    <property type="entry name" value="Neurotrans-gated_channel_TM"/>
</dbReference>
<keyword evidence="4" id="KW-0732">Signal</keyword>
<dbReference type="InterPro" id="IPR036719">
    <property type="entry name" value="Neuro-gated_channel_TM_sf"/>
</dbReference>
<keyword evidence="5 20" id="KW-1133">Transmembrane helix</keyword>
<gene>
    <name evidence="24" type="primary">LOC102204195</name>
</gene>
<keyword evidence="11" id="KW-0325">Glycoprotein</keyword>
<feature type="domain" description="Neurotransmitter-gated ion-channel ligand-binding" evidence="21">
    <location>
        <begin position="125"/>
        <end position="285"/>
    </location>
</feature>
<keyword evidence="10" id="KW-0675">Receptor</keyword>
<dbReference type="InterPro" id="IPR006201">
    <property type="entry name" value="Neur_channel"/>
</dbReference>
<dbReference type="PROSITE" id="PS00236">
    <property type="entry name" value="NEUROTR_ION_CHANNEL"/>
    <property type="match status" value="1"/>
</dbReference>
<evidence type="ECO:0000259" key="22">
    <source>
        <dbReference type="Pfam" id="PF02932"/>
    </source>
</evidence>
<name>A0A9Y3S702_9CICH</name>
<comment type="catalytic activity">
    <reaction evidence="16">
        <text>K(+)(in) = K(+)(out)</text>
        <dbReference type="Rhea" id="RHEA:29463"/>
        <dbReference type="ChEBI" id="CHEBI:29103"/>
    </reaction>
</comment>
<accession>A0A9Y3S702</accession>
<keyword evidence="3 20" id="KW-0812">Transmembrane</keyword>
<evidence type="ECO:0000256" key="12">
    <source>
        <dbReference type="ARBA" id="ARBA00023257"/>
    </source>
</evidence>
<dbReference type="PANTHER" id="PTHR18945">
    <property type="entry name" value="NEUROTRANSMITTER GATED ION CHANNEL"/>
    <property type="match status" value="1"/>
</dbReference>
<comment type="catalytic activity">
    <reaction evidence="18">
        <text>Ca(2+)(in) = Ca(2+)(out)</text>
        <dbReference type="Rhea" id="RHEA:29671"/>
        <dbReference type="ChEBI" id="CHEBI:29108"/>
    </reaction>
</comment>
<dbReference type="SUPFAM" id="SSF63712">
    <property type="entry name" value="Nicotinic receptor ligand binding domain-like"/>
    <property type="match status" value="1"/>
</dbReference>